<evidence type="ECO:0000313" key="1">
    <source>
        <dbReference type="EMBL" id="GKV05548.1"/>
    </source>
</evidence>
<reference evidence="1 2" key="1">
    <citation type="journal article" date="2021" name="Commun. Biol.">
        <title>The genome of Shorea leprosula (Dipterocarpaceae) highlights the ecological relevance of drought in aseasonal tropical rainforests.</title>
        <authorList>
            <person name="Ng K.K.S."/>
            <person name="Kobayashi M.J."/>
            <person name="Fawcett J.A."/>
            <person name="Hatakeyama M."/>
            <person name="Paape T."/>
            <person name="Ng C.H."/>
            <person name="Ang C.C."/>
            <person name="Tnah L.H."/>
            <person name="Lee C.T."/>
            <person name="Nishiyama T."/>
            <person name="Sese J."/>
            <person name="O'Brien M.J."/>
            <person name="Copetti D."/>
            <person name="Mohd Noor M.I."/>
            <person name="Ong R.C."/>
            <person name="Putra M."/>
            <person name="Sireger I.Z."/>
            <person name="Indrioko S."/>
            <person name="Kosugi Y."/>
            <person name="Izuno A."/>
            <person name="Isagi Y."/>
            <person name="Lee S.L."/>
            <person name="Shimizu K.K."/>
        </authorList>
    </citation>
    <scope>NUCLEOTIDE SEQUENCE [LARGE SCALE GENOMIC DNA]</scope>
    <source>
        <strain evidence="1">214</strain>
    </source>
</reference>
<accession>A0AAV5J578</accession>
<protein>
    <submittedName>
        <fullName evidence="1">Uncharacterized protein</fullName>
    </submittedName>
</protein>
<comment type="caution">
    <text evidence="1">The sequence shown here is derived from an EMBL/GenBank/DDBJ whole genome shotgun (WGS) entry which is preliminary data.</text>
</comment>
<gene>
    <name evidence="1" type="ORF">SLEP1_g17548</name>
</gene>
<evidence type="ECO:0000313" key="2">
    <source>
        <dbReference type="Proteomes" id="UP001054252"/>
    </source>
</evidence>
<dbReference type="AlphaFoldDB" id="A0AAV5J578"/>
<name>A0AAV5J578_9ROSI</name>
<keyword evidence="2" id="KW-1185">Reference proteome</keyword>
<sequence>MLGLNDRNFKVEGLMANILKGLNLWFFHFAHLLPVAATRKRKKKEPSQADSPTWKIEFGSALLCPVAALASCGCKFLEFSPRELLLHLPPASPPAKLGFCSWKIMVCGSFSKCKFYPFSC</sequence>
<dbReference type="EMBL" id="BPVZ01000023">
    <property type="protein sequence ID" value="GKV05548.1"/>
    <property type="molecule type" value="Genomic_DNA"/>
</dbReference>
<dbReference type="Proteomes" id="UP001054252">
    <property type="component" value="Unassembled WGS sequence"/>
</dbReference>
<proteinExistence type="predicted"/>
<organism evidence="1 2">
    <name type="scientific">Rubroshorea leprosula</name>
    <dbReference type="NCBI Taxonomy" id="152421"/>
    <lineage>
        <taxon>Eukaryota</taxon>
        <taxon>Viridiplantae</taxon>
        <taxon>Streptophyta</taxon>
        <taxon>Embryophyta</taxon>
        <taxon>Tracheophyta</taxon>
        <taxon>Spermatophyta</taxon>
        <taxon>Magnoliopsida</taxon>
        <taxon>eudicotyledons</taxon>
        <taxon>Gunneridae</taxon>
        <taxon>Pentapetalae</taxon>
        <taxon>rosids</taxon>
        <taxon>malvids</taxon>
        <taxon>Malvales</taxon>
        <taxon>Dipterocarpaceae</taxon>
        <taxon>Rubroshorea</taxon>
    </lineage>
</organism>